<keyword evidence="3" id="KW-1185">Reference proteome</keyword>
<dbReference type="Proteomes" id="UP001319827">
    <property type="component" value="Chromosome"/>
</dbReference>
<reference evidence="2 3" key="1">
    <citation type="journal article" date="2016" name="C (Basel)">
        <title>Selective Growth of and Electricity Production by Marine Exoelectrogenic Bacteria in Self-Aggregated Hydrogel of Microbially Reduced Graphene Oxide.</title>
        <authorList>
            <person name="Yoshida N."/>
            <person name="Goto Y."/>
            <person name="Miyata Y."/>
        </authorList>
    </citation>
    <scope>NUCLEOTIDE SEQUENCE [LARGE SCALE GENOMIC DNA]</scope>
    <source>
        <strain evidence="2 3">NIT-T3</strain>
    </source>
</reference>
<dbReference type="InterPro" id="IPR007401">
    <property type="entry name" value="DUF454"/>
</dbReference>
<dbReference type="PANTHER" id="PTHR35813:SF1">
    <property type="entry name" value="INNER MEMBRANE PROTEIN YBAN"/>
    <property type="match status" value="1"/>
</dbReference>
<proteinExistence type="predicted"/>
<keyword evidence="1" id="KW-1133">Transmembrane helix</keyword>
<keyword evidence="1" id="KW-0472">Membrane</keyword>
<evidence type="ECO:0000256" key="1">
    <source>
        <dbReference type="SAM" id="Phobius"/>
    </source>
</evidence>
<dbReference type="PANTHER" id="PTHR35813">
    <property type="entry name" value="INNER MEMBRANE PROTEIN YBAN"/>
    <property type="match status" value="1"/>
</dbReference>
<feature type="transmembrane region" description="Helical" evidence="1">
    <location>
        <begin position="105"/>
        <end position="130"/>
    </location>
</feature>
<feature type="transmembrane region" description="Helical" evidence="1">
    <location>
        <begin position="22"/>
        <end position="55"/>
    </location>
</feature>
<organism evidence="2 3">
    <name type="scientific">Desulfuromonas versatilis</name>
    <dbReference type="NCBI Taxonomy" id="2802975"/>
    <lineage>
        <taxon>Bacteria</taxon>
        <taxon>Pseudomonadati</taxon>
        <taxon>Thermodesulfobacteriota</taxon>
        <taxon>Desulfuromonadia</taxon>
        <taxon>Desulfuromonadales</taxon>
        <taxon>Desulfuromonadaceae</taxon>
        <taxon>Desulfuromonas</taxon>
    </lineage>
</organism>
<protein>
    <recommendedName>
        <fullName evidence="4">DUF454 domain-containing protein</fullName>
    </recommendedName>
</protein>
<evidence type="ECO:0000313" key="2">
    <source>
        <dbReference type="EMBL" id="BCR03220.1"/>
    </source>
</evidence>
<dbReference type="RefSeq" id="WP_221250704.1">
    <property type="nucleotide sequence ID" value="NZ_AP024355.1"/>
</dbReference>
<name>A0ABN6DT11_9BACT</name>
<accession>A0ABN6DT11</accession>
<reference evidence="2 3" key="2">
    <citation type="journal article" date="2021" name="Int. J. Syst. Evol. Microbiol.">
        <title>Isolation and Polyphasic Characterization of Desulfuromonas versatilis sp. Nov., an Electrogenic Bacteria Capable of Versatile Metabolism Isolated from a Graphene Oxide-Reducing Enrichment Culture.</title>
        <authorList>
            <person name="Xie L."/>
            <person name="Yoshida N."/>
            <person name="Ishii S."/>
            <person name="Meng L."/>
        </authorList>
    </citation>
    <scope>NUCLEOTIDE SEQUENCE [LARGE SCALE GENOMIC DNA]</scope>
    <source>
        <strain evidence="2 3">NIT-T3</strain>
    </source>
</reference>
<keyword evidence="1" id="KW-0812">Transmembrane</keyword>
<dbReference type="EMBL" id="AP024355">
    <property type="protein sequence ID" value="BCR03220.1"/>
    <property type="molecule type" value="Genomic_DNA"/>
</dbReference>
<sequence>MESQVGTAKEVPLGSRLLKGALLVAGLLCTALGVLGIFLPLLPTTPLLLLAAACFARSSERFHRWLLEHRRLGPIIGGYLDGSGIPLKAKIYAIVLIWLTLTPSALLLIPLVWVRVLLFAIALGVTLYLLRLPTRE</sequence>
<evidence type="ECO:0008006" key="4">
    <source>
        <dbReference type="Google" id="ProtNLM"/>
    </source>
</evidence>
<dbReference type="PIRSF" id="PIRSF016789">
    <property type="entry name" value="DUF454"/>
    <property type="match status" value="1"/>
</dbReference>
<dbReference type="Pfam" id="PF04304">
    <property type="entry name" value="DUF454"/>
    <property type="match status" value="1"/>
</dbReference>
<gene>
    <name evidence="2" type="ORF">DESUT3_02890</name>
</gene>
<evidence type="ECO:0000313" key="3">
    <source>
        <dbReference type="Proteomes" id="UP001319827"/>
    </source>
</evidence>